<dbReference type="GO" id="GO:0004930">
    <property type="term" value="F:G protein-coupled receptor activity"/>
    <property type="evidence" value="ECO:0007669"/>
    <property type="project" value="UniProtKB-KW"/>
</dbReference>
<dbReference type="AlphaFoldDB" id="A0A2T7Q0Q0"/>
<evidence type="ECO:0000259" key="10">
    <source>
        <dbReference type="PROSITE" id="PS50262"/>
    </source>
</evidence>
<comment type="similarity">
    <text evidence="8">Belongs to the G-protein coupled receptor 1 family.</text>
</comment>
<comment type="caution">
    <text evidence="11">The sequence shown here is derived from an EMBL/GenBank/DDBJ whole genome shotgun (WGS) entry which is preliminary data.</text>
</comment>
<comment type="subcellular location">
    <subcellularLocation>
        <location evidence="1">Membrane</location>
        <topology evidence="1">Multi-pass membrane protein</topology>
    </subcellularLocation>
</comment>
<dbReference type="Gene3D" id="1.20.1070.10">
    <property type="entry name" value="Rhodopsin 7-helix transmembrane proteins"/>
    <property type="match status" value="1"/>
</dbReference>
<keyword evidence="2 8" id="KW-0812">Transmembrane</keyword>
<gene>
    <name evidence="11" type="ORF">C0Q70_01880</name>
</gene>
<dbReference type="GO" id="GO:0016020">
    <property type="term" value="C:membrane"/>
    <property type="evidence" value="ECO:0007669"/>
    <property type="project" value="UniProtKB-SubCell"/>
</dbReference>
<dbReference type="PRINTS" id="PR00237">
    <property type="entry name" value="GPCRRHODOPSN"/>
</dbReference>
<feature type="transmembrane region" description="Helical" evidence="9">
    <location>
        <begin position="110"/>
        <end position="136"/>
    </location>
</feature>
<sequence>MVAKTCLDYDECVLRWAVCQMYTISTGAAGLVNINTLAAISYDRYTVVVRRVLPVHHVSRSMTRLVIAVIWISSVLWMMFPMMGWGHFTLEGTGTSCTFDYLDRSAANRAYVTTLTLANFVVPLIVIVFSYVRIFLSVSAVRRGLMDNWPEFSLQSQRQGRKLHTELKMAVTTLVIVGVFCVSWTPYVIVATIALFGDAHLVTPMTSAVPCLLAKVATVSNPPLYSLGHPKFRKKIRLLVMSAMNRNPNVSMSSFTVSMDHPPTTL</sequence>
<dbReference type="Pfam" id="PF00001">
    <property type="entry name" value="7tm_1"/>
    <property type="match status" value="1"/>
</dbReference>
<reference evidence="11 12" key="1">
    <citation type="submission" date="2018-04" db="EMBL/GenBank/DDBJ databases">
        <title>The genome of golden apple snail Pomacea canaliculata provides insight into stress tolerance and invasive adaptation.</title>
        <authorList>
            <person name="Liu C."/>
            <person name="Liu B."/>
            <person name="Ren Y."/>
            <person name="Zhang Y."/>
            <person name="Wang H."/>
            <person name="Li S."/>
            <person name="Jiang F."/>
            <person name="Yin L."/>
            <person name="Zhang G."/>
            <person name="Qian W."/>
            <person name="Fan W."/>
        </authorList>
    </citation>
    <scope>NUCLEOTIDE SEQUENCE [LARGE SCALE GENOMIC DNA]</scope>
    <source>
        <strain evidence="11">SZHN2017</strain>
        <tissue evidence="11">Muscle</tissue>
    </source>
</reference>
<evidence type="ECO:0000256" key="2">
    <source>
        <dbReference type="ARBA" id="ARBA00022692"/>
    </source>
</evidence>
<dbReference type="OrthoDB" id="10044919at2759"/>
<evidence type="ECO:0000256" key="3">
    <source>
        <dbReference type="ARBA" id="ARBA00022989"/>
    </source>
</evidence>
<evidence type="ECO:0000313" key="12">
    <source>
        <dbReference type="Proteomes" id="UP000245119"/>
    </source>
</evidence>
<dbReference type="PROSITE" id="PS50262">
    <property type="entry name" value="G_PROTEIN_RECEP_F1_2"/>
    <property type="match status" value="1"/>
</dbReference>
<protein>
    <recommendedName>
        <fullName evidence="10">G-protein coupled receptors family 1 profile domain-containing protein</fullName>
    </recommendedName>
</protein>
<dbReference type="SUPFAM" id="SSF81321">
    <property type="entry name" value="Family A G protein-coupled receptor-like"/>
    <property type="match status" value="1"/>
</dbReference>
<dbReference type="PROSITE" id="PS00237">
    <property type="entry name" value="G_PROTEIN_RECEP_F1_1"/>
    <property type="match status" value="1"/>
</dbReference>
<organism evidence="11 12">
    <name type="scientific">Pomacea canaliculata</name>
    <name type="common">Golden apple snail</name>
    <dbReference type="NCBI Taxonomy" id="400727"/>
    <lineage>
        <taxon>Eukaryota</taxon>
        <taxon>Metazoa</taxon>
        <taxon>Spiralia</taxon>
        <taxon>Lophotrochozoa</taxon>
        <taxon>Mollusca</taxon>
        <taxon>Gastropoda</taxon>
        <taxon>Caenogastropoda</taxon>
        <taxon>Architaenioglossa</taxon>
        <taxon>Ampullarioidea</taxon>
        <taxon>Ampullariidae</taxon>
        <taxon>Pomacea</taxon>
    </lineage>
</organism>
<feature type="transmembrane region" description="Helical" evidence="9">
    <location>
        <begin position="171"/>
        <end position="195"/>
    </location>
</feature>
<evidence type="ECO:0000256" key="7">
    <source>
        <dbReference type="ARBA" id="ARBA00023224"/>
    </source>
</evidence>
<feature type="domain" description="G-protein coupled receptors family 1 profile" evidence="10">
    <location>
        <begin position="1"/>
        <end position="225"/>
    </location>
</feature>
<evidence type="ECO:0000256" key="5">
    <source>
        <dbReference type="ARBA" id="ARBA00023136"/>
    </source>
</evidence>
<feature type="transmembrane region" description="Helical" evidence="9">
    <location>
        <begin position="65"/>
        <end position="90"/>
    </location>
</feature>
<evidence type="ECO:0000256" key="6">
    <source>
        <dbReference type="ARBA" id="ARBA00023170"/>
    </source>
</evidence>
<keyword evidence="7 8" id="KW-0807">Transducer</keyword>
<proteinExistence type="inferred from homology"/>
<dbReference type="InterPro" id="IPR017452">
    <property type="entry name" value="GPCR_Rhodpsn_7TM"/>
</dbReference>
<name>A0A2T7Q0Q0_POMCA</name>
<evidence type="ECO:0000313" key="11">
    <source>
        <dbReference type="EMBL" id="PVD39252.1"/>
    </source>
</evidence>
<feature type="transmembrane region" description="Helical" evidence="9">
    <location>
        <begin position="207"/>
        <end position="227"/>
    </location>
</feature>
<dbReference type="Proteomes" id="UP000245119">
    <property type="component" value="Linkage Group LG1"/>
</dbReference>
<dbReference type="PANTHER" id="PTHR24240">
    <property type="entry name" value="OPSIN"/>
    <property type="match status" value="1"/>
</dbReference>
<evidence type="ECO:0000256" key="9">
    <source>
        <dbReference type="SAM" id="Phobius"/>
    </source>
</evidence>
<evidence type="ECO:0000256" key="4">
    <source>
        <dbReference type="ARBA" id="ARBA00023040"/>
    </source>
</evidence>
<keyword evidence="6 8" id="KW-0675">Receptor</keyword>
<dbReference type="EMBL" id="PZQS01000001">
    <property type="protein sequence ID" value="PVD39252.1"/>
    <property type="molecule type" value="Genomic_DNA"/>
</dbReference>
<keyword evidence="12" id="KW-1185">Reference proteome</keyword>
<dbReference type="InterPro" id="IPR000276">
    <property type="entry name" value="GPCR_Rhodpsn"/>
</dbReference>
<accession>A0A2T7Q0Q0</accession>
<dbReference type="InterPro" id="IPR050125">
    <property type="entry name" value="GPCR_opsins"/>
</dbReference>
<evidence type="ECO:0000256" key="8">
    <source>
        <dbReference type="RuleBase" id="RU000688"/>
    </source>
</evidence>
<keyword evidence="3 9" id="KW-1133">Transmembrane helix</keyword>
<evidence type="ECO:0000256" key="1">
    <source>
        <dbReference type="ARBA" id="ARBA00004141"/>
    </source>
</evidence>
<keyword evidence="4 8" id="KW-0297">G-protein coupled receptor</keyword>
<keyword evidence="5 9" id="KW-0472">Membrane</keyword>